<comment type="caution">
    <text evidence="2">The sequence shown here is derived from an EMBL/GenBank/DDBJ whole genome shotgun (WGS) entry which is preliminary data.</text>
</comment>
<accession>A0A2M9AB07</accession>
<evidence type="ECO:0000313" key="3">
    <source>
        <dbReference type="Proteomes" id="UP000231134"/>
    </source>
</evidence>
<dbReference type="Proteomes" id="UP000231134">
    <property type="component" value="Unassembled WGS sequence"/>
</dbReference>
<name>A0A2M9AB07_9BACT</name>
<sequence length="208" mass="23909">MQKSYTLLWICGLVLAAAVGFFASSVVFCHKNPEPPTAPEFAKDKPQNEWHAFKKQRHFNFKHKMDSALGLSKEQIAKLDSNGRACNAFRREMSRQIRLAEQELHTLLKADIINEAALQSTRAKLLLLNEKRLDQRIQDVKFFKSVLTAEQHKKFKDQPSKFDLMPPKVNRMEQMQGEHPKMDYPNMEGPRMGPPPQRDGAHNSPPCE</sequence>
<keyword evidence="3" id="KW-1185">Reference proteome</keyword>
<dbReference type="RefSeq" id="WP_100426643.1">
    <property type="nucleotide sequence ID" value="NZ_PGEX01000001.1"/>
</dbReference>
<dbReference type="EMBL" id="PGEX01000001">
    <property type="protein sequence ID" value="PJJ42803.1"/>
    <property type="molecule type" value="Genomic_DNA"/>
</dbReference>
<dbReference type="Gene3D" id="1.20.120.1490">
    <property type="match status" value="1"/>
</dbReference>
<organism evidence="2 3">
    <name type="scientific">Hallerella succinigenes</name>
    <dbReference type="NCBI Taxonomy" id="1896222"/>
    <lineage>
        <taxon>Bacteria</taxon>
        <taxon>Pseudomonadati</taxon>
        <taxon>Fibrobacterota</taxon>
        <taxon>Fibrobacteria</taxon>
        <taxon>Fibrobacterales</taxon>
        <taxon>Fibrobacteraceae</taxon>
        <taxon>Hallerella</taxon>
    </lineage>
</organism>
<evidence type="ECO:0000256" key="1">
    <source>
        <dbReference type="SAM" id="MobiDB-lite"/>
    </source>
</evidence>
<dbReference type="OrthoDB" id="9990916at2"/>
<reference evidence="2 3" key="1">
    <citation type="submission" date="2017-11" db="EMBL/GenBank/DDBJ databases">
        <title>Animal gut microbial communities from fecal samples from Wisconsin, USA.</title>
        <authorList>
            <person name="Neumann A."/>
        </authorList>
    </citation>
    <scope>NUCLEOTIDE SEQUENCE [LARGE SCALE GENOMIC DNA]</scope>
    <source>
        <strain evidence="2 3">UWS3</strain>
    </source>
</reference>
<dbReference type="AlphaFoldDB" id="A0A2M9AB07"/>
<protein>
    <submittedName>
        <fullName evidence="2">Spy/CpxP family protein refolding chaperone</fullName>
    </submittedName>
</protein>
<feature type="region of interest" description="Disordered" evidence="1">
    <location>
        <begin position="157"/>
        <end position="208"/>
    </location>
</feature>
<evidence type="ECO:0000313" key="2">
    <source>
        <dbReference type="EMBL" id="PJJ42803.1"/>
    </source>
</evidence>
<proteinExistence type="predicted"/>
<gene>
    <name evidence="2" type="ORF">BGX16_2850</name>
</gene>